<protein>
    <recommendedName>
        <fullName evidence="3">Lipoprotein</fullName>
    </recommendedName>
</protein>
<dbReference type="EMBL" id="ADMT01000075">
    <property type="protein sequence ID" value="EFF84158.1"/>
    <property type="molecule type" value="Genomic_DNA"/>
</dbReference>
<dbReference type="AlphaFoldDB" id="D4XL17"/>
<sequence>MHIENSKGKNMKQFALVSVLSLMVISMIGCVSVEATGSTNVGVGSHGVQTGGGVKAQVQPGQVGVNISGSAAAGRK</sequence>
<dbReference type="Proteomes" id="UP000003085">
    <property type="component" value="Unassembled WGS sequence"/>
</dbReference>
<comment type="caution">
    <text evidence="1">The sequence shown here is derived from an EMBL/GenBank/DDBJ whole genome shotgun (WGS) entry which is preliminary data.</text>
</comment>
<proteinExistence type="predicted"/>
<gene>
    <name evidence="1" type="ORF">HMP0015_0409</name>
</gene>
<organism evidence="1 2">
    <name type="scientific">Acinetobacter haemolyticus ATCC 19194</name>
    <dbReference type="NCBI Taxonomy" id="707232"/>
    <lineage>
        <taxon>Bacteria</taxon>
        <taxon>Pseudomonadati</taxon>
        <taxon>Pseudomonadota</taxon>
        <taxon>Gammaproteobacteria</taxon>
        <taxon>Moraxellales</taxon>
        <taxon>Moraxellaceae</taxon>
        <taxon>Acinetobacter</taxon>
    </lineage>
</organism>
<accession>D4XL17</accession>
<evidence type="ECO:0008006" key="3">
    <source>
        <dbReference type="Google" id="ProtNLM"/>
    </source>
</evidence>
<dbReference type="PROSITE" id="PS51257">
    <property type="entry name" value="PROKAR_LIPOPROTEIN"/>
    <property type="match status" value="1"/>
</dbReference>
<evidence type="ECO:0000313" key="2">
    <source>
        <dbReference type="Proteomes" id="UP000003085"/>
    </source>
</evidence>
<reference evidence="2" key="1">
    <citation type="submission" date="2010-03" db="EMBL/GenBank/DDBJ databases">
        <title>Complete sequence of Mobiluncus curtisii ATCC 43063.</title>
        <authorList>
            <person name="Muzny D."/>
            <person name="Qin X."/>
            <person name="Deng J."/>
            <person name="Jiang H."/>
            <person name="Liu Y."/>
            <person name="Qu J."/>
            <person name="Song X.-Z."/>
            <person name="Zhang L."/>
            <person name="Thornton R."/>
            <person name="Coyle M."/>
            <person name="Francisco L."/>
            <person name="Jackson L."/>
            <person name="Javaid M."/>
            <person name="Korchina V."/>
            <person name="Kovar C."/>
            <person name="Mata R."/>
            <person name="Mathew T."/>
            <person name="Ngo R."/>
            <person name="Nguyen L."/>
            <person name="Nguyen N."/>
            <person name="Okwuonu G."/>
            <person name="Ongeri F."/>
            <person name="Pham C."/>
            <person name="Simmons D."/>
            <person name="Wilczek-Boney K."/>
            <person name="Hale W."/>
            <person name="Jakkamsetti A."/>
            <person name="Pham P."/>
            <person name="Ruth R."/>
            <person name="San Lucas F."/>
            <person name="Warren J."/>
            <person name="Zhang J."/>
            <person name="Zhao Z."/>
            <person name="Zhou C."/>
            <person name="Zhu D."/>
            <person name="Lee S."/>
            <person name="Bess C."/>
            <person name="Blankenburg K."/>
            <person name="Forbes L."/>
            <person name="Fu Q."/>
            <person name="Gubbala S."/>
            <person name="Hirani K."/>
            <person name="Jayaseelan J.C."/>
            <person name="Lara F."/>
            <person name="Munidasa M."/>
            <person name="Palculict T."/>
            <person name="Patil S."/>
            <person name="Pu L.-L."/>
            <person name="Saada N."/>
            <person name="Tang L."/>
            <person name="Weissenberger G."/>
            <person name="Zhu Y."/>
            <person name="Hemphill L."/>
            <person name="Shang Y."/>
            <person name="Youmans B."/>
            <person name="Ayvaz T."/>
            <person name="Ross M."/>
            <person name="Santibanez J."/>
            <person name="Aqrawi P."/>
            <person name="Gross S."/>
            <person name="Joshi V."/>
            <person name="Fowler G."/>
            <person name="Nazareth L."/>
            <person name="Reid J."/>
            <person name="Worley K."/>
            <person name="Petrosino J."/>
            <person name="Highlander S."/>
            <person name="Gibbs R."/>
            <person name="Gibbs R."/>
        </authorList>
    </citation>
    <scope>NUCLEOTIDE SEQUENCE [LARGE SCALE GENOMIC DNA]</scope>
    <source>
        <strain evidence="2">ATCC 19194</strain>
    </source>
</reference>
<dbReference type="HOGENOM" id="CLU_2839767_0_0_6"/>
<name>D4XL17_ACIHA</name>
<evidence type="ECO:0000313" key="1">
    <source>
        <dbReference type="EMBL" id="EFF84158.1"/>
    </source>
</evidence>